<protein>
    <submittedName>
        <fullName evidence="1">Uncharacterized protein</fullName>
    </submittedName>
</protein>
<accession>A0A507FKT4</accession>
<keyword evidence="2" id="KW-1185">Reference proteome</keyword>
<reference evidence="1 2" key="1">
    <citation type="journal article" date="2019" name="Sci. Rep.">
        <title>Comparative genomics of chytrid fungi reveal insights into the obligate biotrophic and pathogenic lifestyle of Synchytrium endobioticum.</title>
        <authorList>
            <person name="van de Vossenberg B.T.L.H."/>
            <person name="Warris S."/>
            <person name="Nguyen H.D.T."/>
            <person name="van Gent-Pelzer M.P.E."/>
            <person name="Joly D.L."/>
            <person name="van de Geest H.C."/>
            <person name="Bonants P.J.M."/>
            <person name="Smith D.S."/>
            <person name="Levesque C.A."/>
            <person name="van der Lee T.A.J."/>
        </authorList>
    </citation>
    <scope>NUCLEOTIDE SEQUENCE [LARGE SCALE GENOMIC DNA]</scope>
    <source>
        <strain evidence="1 2">CBS 675.73</strain>
    </source>
</reference>
<dbReference type="OrthoDB" id="410679at2759"/>
<evidence type="ECO:0000313" key="2">
    <source>
        <dbReference type="Proteomes" id="UP000320333"/>
    </source>
</evidence>
<dbReference type="AlphaFoldDB" id="A0A507FKT4"/>
<comment type="caution">
    <text evidence="1">The sequence shown here is derived from an EMBL/GenBank/DDBJ whole genome shotgun (WGS) entry which is preliminary data.</text>
</comment>
<name>A0A507FKT4_9FUNG</name>
<evidence type="ECO:0000313" key="1">
    <source>
        <dbReference type="EMBL" id="TPX76320.1"/>
    </source>
</evidence>
<proteinExistence type="predicted"/>
<dbReference type="Proteomes" id="UP000320333">
    <property type="component" value="Unassembled WGS sequence"/>
</dbReference>
<dbReference type="STRING" id="246404.A0A507FKT4"/>
<sequence length="348" mass="40120">MRKSQVAPSAAVDPLSIQGLPFSHFHVLINEWGGKEAVAGMTTAKVCETFIKPMTRDGGKSLCATYAEGCNIERQGLLGKADWFVSHSWGSPFLDTVNALDDFFSDKGLDLDKTMVWFDLFSNGQHDTGSKPFDWWKTTFLQAVEAIGRVVMILMPWRDPVPLKRAWCVYELYACHLTRSRFEFAVTRAEKAAFMDWLFWHVESFFLELQQVGCAQSQATKASDRKAIFAVIKSGIGFVKLDLLVLNTVREWVRIQIQRKIKNEPSVNRGWLEVYKEFREVENAFDDAVRRATKLFGTRNPHLLRFGSYGMAREESIEQKTVRLSKIVRKQRWQSWKKRFIICARKED</sequence>
<gene>
    <name evidence="1" type="ORF">CcCBS67573_g02396</name>
</gene>
<organism evidence="1 2">
    <name type="scientific">Chytriomyces confervae</name>
    <dbReference type="NCBI Taxonomy" id="246404"/>
    <lineage>
        <taxon>Eukaryota</taxon>
        <taxon>Fungi</taxon>
        <taxon>Fungi incertae sedis</taxon>
        <taxon>Chytridiomycota</taxon>
        <taxon>Chytridiomycota incertae sedis</taxon>
        <taxon>Chytridiomycetes</taxon>
        <taxon>Chytridiales</taxon>
        <taxon>Chytriomycetaceae</taxon>
        <taxon>Chytriomyces</taxon>
    </lineage>
</organism>
<dbReference type="EMBL" id="QEAP01000050">
    <property type="protein sequence ID" value="TPX76320.1"/>
    <property type="molecule type" value="Genomic_DNA"/>
</dbReference>